<evidence type="ECO:0000313" key="3">
    <source>
        <dbReference type="Proteomes" id="UP000236197"/>
    </source>
</evidence>
<keyword evidence="3" id="KW-1185">Reference proteome</keyword>
<feature type="region of interest" description="Disordered" evidence="1">
    <location>
        <begin position="258"/>
        <end position="279"/>
    </location>
</feature>
<dbReference type="Proteomes" id="UP000236197">
    <property type="component" value="Unassembled WGS sequence"/>
</dbReference>
<dbReference type="EMBL" id="PPEK01000001">
    <property type="protein sequence ID" value="PNV68875.1"/>
    <property type="molecule type" value="Genomic_DNA"/>
</dbReference>
<reference evidence="3" key="1">
    <citation type="submission" date="2018-01" db="EMBL/GenBank/DDBJ databases">
        <title>Rubneribacter badeniensis gen. nov., sp. nov., and Colonibacter rubneri, gen. nov., sp. nov., WGS of new members of the Eggerthellaceae.</title>
        <authorList>
            <person name="Danylec N."/>
            <person name="Stoll D.A."/>
            <person name="Doetsch A."/>
            <person name="Kulling S.E."/>
            <person name="Huch M."/>
        </authorList>
    </citation>
    <scope>NUCLEOTIDE SEQUENCE [LARGE SCALE GENOMIC DNA]</scope>
    <source>
        <strain evidence="3">ResAG-96</strain>
    </source>
</reference>
<dbReference type="RefSeq" id="WP_103264199.1">
    <property type="nucleotide sequence ID" value="NZ_CABMLE010000001.1"/>
</dbReference>
<organism evidence="2 3">
    <name type="scientific">Enteroscipio rubneri</name>
    <dbReference type="NCBI Taxonomy" id="2070686"/>
    <lineage>
        <taxon>Bacteria</taxon>
        <taxon>Bacillati</taxon>
        <taxon>Actinomycetota</taxon>
        <taxon>Coriobacteriia</taxon>
        <taxon>Eggerthellales</taxon>
        <taxon>Eggerthellaceae</taxon>
        <taxon>Enteroscipio</taxon>
    </lineage>
</organism>
<protein>
    <submittedName>
        <fullName evidence="2">Uncharacterized protein</fullName>
    </submittedName>
</protein>
<accession>A0A2K2UEW2</accession>
<comment type="caution">
    <text evidence="2">The sequence shown here is derived from an EMBL/GenBank/DDBJ whole genome shotgun (WGS) entry which is preliminary data.</text>
</comment>
<evidence type="ECO:0000313" key="2">
    <source>
        <dbReference type="EMBL" id="PNV68875.1"/>
    </source>
</evidence>
<proteinExistence type="predicted"/>
<dbReference type="AlphaFoldDB" id="A0A2K2UEW2"/>
<sequence>MFGTSTEKKVAREVDRIVSMKEDVDALSWGRVLEIGKLLREPADGDAVADYARELVTIAQSNLSLAIRLGIDAPLTTGPIMPSGIEVVEGGYADAALQDAPSAPGQNASRRSQRIELPVIELPSVVATVATVEPVAAEAPSAPMVEPLCDAPMAAPSSDAPGPMAESSFDASAPAVDPSCDAGCPTDAVSEPAVETVIDQAESACFEVSVPAASEIPACDPPSAACAVLSPTEEFAPIHVEDPAEFTCDVEKIEDVQRTDDSALSDDGEGDRPAHPLSSERLASFRNLYESQDGSLCVFEDEHGHLVAVDTSKLA</sequence>
<dbReference type="OrthoDB" id="3197432at2"/>
<name>A0A2K2UEW2_9ACTN</name>
<evidence type="ECO:0000256" key="1">
    <source>
        <dbReference type="SAM" id="MobiDB-lite"/>
    </source>
</evidence>
<gene>
    <name evidence="2" type="ORF">C2L71_02615</name>
</gene>